<evidence type="ECO:0000313" key="2">
    <source>
        <dbReference type="EMBL" id="CAG7830403.1"/>
    </source>
</evidence>
<proteinExistence type="predicted"/>
<dbReference type="Proteomes" id="UP000708208">
    <property type="component" value="Unassembled WGS sequence"/>
</dbReference>
<evidence type="ECO:0000313" key="3">
    <source>
        <dbReference type="Proteomes" id="UP000708208"/>
    </source>
</evidence>
<keyword evidence="1" id="KW-0175">Coiled coil</keyword>
<feature type="coiled-coil region" evidence="1">
    <location>
        <begin position="33"/>
        <end position="67"/>
    </location>
</feature>
<keyword evidence="3" id="KW-1185">Reference proteome</keyword>
<organism evidence="2 3">
    <name type="scientific">Allacma fusca</name>
    <dbReference type="NCBI Taxonomy" id="39272"/>
    <lineage>
        <taxon>Eukaryota</taxon>
        <taxon>Metazoa</taxon>
        <taxon>Ecdysozoa</taxon>
        <taxon>Arthropoda</taxon>
        <taxon>Hexapoda</taxon>
        <taxon>Collembola</taxon>
        <taxon>Symphypleona</taxon>
        <taxon>Sminthuridae</taxon>
        <taxon>Allacma</taxon>
    </lineage>
</organism>
<sequence>ETNTGLQDAQLDNQDDNPDEIILLDQPLLQVEVNSLEVQILEKEEIIESLRSKLRGKDRQISKLQQKLSA</sequence>
<gene>
    <name evidence="2" type="ORF">AFUS01_LOCUS40208</name>
</gene>
<dbReference type="AlphaFoldDB" id="A0A8J2L865"/>
<reference evidence="2" key="1">
    <citation type="submission" date="2021-06" db="EMBL/GenBank/DDBJ databases">
        <authorList>
            <person name="Hodson N. C."/>
            <person name="Mongue J. A."/>
            <person name="Jaron S. K."/>
        </authorList>
    </citation>
    <scope>NUCLEOTIDE SEQUENCE</scope>
</reference>
<accession>A0A8J2L865</accession>
<feature type="non-terminal residue" evidence="2">
    <location>
        <position position="1"/>
    </location>
</feature>
<protein>
    <submittedName>
        <fullName evidence="2">Uncharacterized protein</fullName>
    </submittedName>
</protein>
<feature type="non-terminal residue" evidence="2">
    <location>
        <position position="70"/>
    </location>
</feature>
<dbReference type="EMBL" id="CAJVCH010555725">
    <property type="protein sequence ID" value="CAG7830403.1"/>
    <property type="molecule type" value="Genomic_DNA"/>
</dbReference>
<name>A0A8J2L865_9HEXA</name>
<evidence type="ECO:0000256" key="1">
    <source>
        <dbReference type="SAM" id="Coils"/>
    </source>
</evidence>
<comment type="caution">
    <text evidence="2">The sequence shown here is derived from an EMBL/GenBank/DDBJ whole genome shotgun (WGS) entry which is preliminary data.</text>
</comment>